<dbReference type="CDD" id="cd16917">
    <property type="entry name" value="HATPase_UhpB-NarQ-NarX-like"/>
    <property type="match status" value="1"/>
</dbReference>
<feature type="transmembrane region" description="Helical" evidence="6">
    <location>
        <begin position="328"/>
        <end position="346"/>
    </location>
</feature>
<comment type="caution">
    <text evidence="8">The sequence shown here is derived from an EMBL/GenBank/DDBJ whole genome shotgun (WGS) entry which is preliminary data.</text>
</comment>
<dbReference type="EMBL" id="PPSK01000013">
    <property type="protein sequence ID" value="POB02489.1"/>
    <property type="molecule type" value="Genomic_DNA"/>
</dbReference>
<dbReference type="InterPro" id="IPR003594">
    <property type="entry name" value="HATPase_dom"/>
</dbReference>
<evidence type="ECO:0000256" key="3">
    <source>
        <dbReference type="ARBA" id="ARBA00022679"/>
    </source>
</evidence>
<dbReference type="SUPFAM" id="SSF55874">
    <property type="entry name" value="ATPase domain of HSP90 chaperone/DNA topoisomerase II/histidine kinase"/>
    <property type="match status" value="1"/>
</dbReference>
<dbReference type="PROSITE" id="PS50109">
    <property type="entry name" value="HIS_KIN"/>
    <property type="match status" value="1"/>
</dbReference>
<name>A0A2P4ET76_9GAMM</name>
<dbReference type="InterPro" id="IPR050482">
    <property type="entry name" value="Sensor_HK_TwoCompSys"/>
</dbReference>
<comment type="catalytic activity">
    <reaction evidence="1">
        <text>ATP + protein L-histidine = ADP + protein N-phospho-L-histidine.</text>
        <dbReference type="EC" id="2.7.13.3"/>
    </reaction>
</comment>
<dbReference type="AlphaFoldDB" id="A0A2P4ET76"/>
<evidence type="ECO:0000259" key="7">
    <source>
        <dbReference type="PROSITE" id="PS50109"/>
    </source>
</evidence>
<reference evidence="8 9" key="1">
    <citation type="submission" date="2018-01" db="EMBL/GenBank/DDBJ databases">
        <title>Draft genome of the type strain Pseudomonas oceani DSM 100277 isolated from the deep water in Okinawa trough, northwestern Pacific Ocean.</title>
        <authorList>
            <person name="Gomila M."/>
            <person name="Mulet M."/>
            <person name="Garcia-Valdes E."/>
            <person name="Lalucat J."/>
        </authorList>
    </citation>
    <scope>NUCLEOTIDE SEQUENCE [LARGE SCALE GENOMIC DNA]</scope>
    <source>
        <strain evidence="8 9">DSM 100277</strain>
    </source>
</reference>
<keyword evidence="5" id="KW-0902">Two-component regulatory system</keyword>
<dbReference type="InterPro" id="IPR036890">
    <property type="entry name" value="HATPase_C_sf"/>
</dbReference>
<feature type="transmembrane region" description="Helical" evidence="6">
    <location>
        <begin position="210"/>
        <end position="227"/>
    </location>
</feature>
<dbReference type="PANTHER" id="PTHR24421">
    <property type="entry name" value="NITRATE/NITRITE SENSOR PROTEIN NARX-RELATED"/>
    <property type="match status" value="1"/>
</dbReference>
<dbReference type="InterPro" id="IPR005467">
    <property type="entry name" value="His_kinase_dom"/>
</dbReference>
<dbReference type="Gene3D" id="1.20.5.1930">
    <property type="match status" value="1"/>
</dbReference>
<keyword evidence="6" id="KW-0812">Transmembrane</keyword>
<feature type="transmembrane region" description="Helical" evidence="6">
    <location>
        <begin position="358"/>
        <end position="381"/>
    </location>
</feature>
<feature type="transmembrane region" description="Helical" evidence="6">
    <location>
        <begin position="234"/>
        <end position="253"/>
    </location>
</feature>
<dbReference type="Gene3D" id="3.30.565.10">
    <property type="entry name" value="Histidine kinase-like ATPase, C-terminal domain"/>
    <property type="match status" value="1"/>
</dbReference>
<feature type="transmembrane region" description="Helical" evidence="6">
    <location>
        <begin position="143"/>
        <end position="164"/>
    </location>
</feature>
<organism evidence="8 9">
    <name type="scientific">Halopseudomonas oceani</name>
    <dbReference type="NCBI Taxonomy" id="1708783"/>
    <lineage>
        <taxon>Bacteria</taxon>
        <taxon>Pseudomonadati</taxon>
        <taxon>Pseudomonadota</taxon>
        <taxon>Gammaproteobacteria</taxon>
        <taxon>Pseudomonadales</taxon>
        <taxon>Pseudomonadaceae</taxon>
        <taxon>Halopseudomonas</taxon>
    </lineage>
</organism>
<evidence type="ECO:0000256" key="6">
    <source>
        <dbReference type="SAM" id="Phobius"/>
    </source>
</evidence>
<proteinExistence type="predicted"/>
<evidence type="ECO:0000256" key="1">
    <source>
        <dbReference type="ARBA" id="ARBA00000085"/>
    </source>
</evidence>
<accession>A0A2P4ET76</accession>
<feature type="domain" description="Histidine kinase" evidence="7">
    <location>
        <begin position="532"/>
        <end position="715"/>
    </location>
</feature>
<evidence type="ECO:0000313" key="9">
    <source>
        <dbReference type="Proteomes" id="UP000243451"/>
    </source>
</evidence>
<keyword evidence="3" id="KW-0808">Transferase</keyword>
<evidence type="ECO:0000256" key="4">
    <source>
        <dbReference type="ARBA" id="ARBA00022777"/>
    </source>
</evidence>
<keyword evidence="4" id="KW-0418">Kinase</keyword>
<feature type="transmembrane region" description="Helical" evidence="6">
    <location>
        <begin position="171"/>
        <end position="190"/>
    </location>
</feature>
<gene>
    <name evidence="8" type="ORF">C1949_13690</name>
</gene>
<dbReference type="GO" id="GO:0000160">
    <property type="term" value="P:phosphorelay signal transduction system"/>
    <property type="evidence" value="ECO:0007669"/>
    <property type="project" value="UniProtKB-KW"/>
</dbReference>
<dbReference type="GO" id="GO:0004673">
    <property type="term" value="F:protein histidine kinase activity"/>
    <property type="evidence" value="ECO:0007669"/>
    <property type="project" value="UniProtKB-EC"/>
</dbReference>
<dbReference type="EC" id="2.7.13.3" evidence="2"/>
<dbReference type="Pfam" id="PF02518">
    <property type="entry name" value="HATPase_c"/>
    <property type="match status" value="1"/>
</dbReference>
<dbReference type="Proteomes" id="UP000243451">
    <property type="component" value="Unassembled WGS sequence"/>
</dbReference>
<feature type="transmembrane region" description="Helical" evidence="6">
    <location>
        <begin position="295"/>
        <end position="316"/>
    </location>
</feature>
<protein>
    <recommendedName>
        <fullName evidence="2">histidine kinase</fullName>
        <ecNumber evidence="2">2.7.13.3</ecNumber>
    </recommendedName>
</protein>
<evidence type="ECO:0000256" key="5">
    <source>
        <dbReference type="ARBA" id="ARBA00023012"/>
    </source>
</evidence>
<feature type="transmembrane region" description="Helical" evidence="6">
    <location>
        <begin position="265"/>
        <end position="283"/>
    </location>
</feature>
<evidence type="ECO:0000313" key="8">
    <source>
        <dbReference type="EMBL" id="POB02489.1"/>
    </source>
</evidence>
<dbReference type="SMART" id="SM00387">
    <property type="entry name" value="HATPase_c"/>
    <property type="match status" value="1"/>
</dbReference>
<keyword evidence="9" id="KW-1185">Reference proteome</keyword>
<feature type="transmembrane region" description="Helical" evidence="6">
    <location>
        <begin position="387"/>
        <end position="403"/>
    </location>
</feature>
<keyword evidence="6" id="KW-0472">Membrane</keyword>
<keyword evidence="6" id="KW-1133">Transmembrane helix</keyword>
<dbReference type="PANTHER" id="PTHR24421:SF10">
    <property type="entry name" value="NITRATE_NITRITE SENSOR PROTEIN NARQ"/>
    <property type="match status" value="1"/>
</dbReference>
<evidence type="ECO:0000256" key="2">
    <source>
        <dbReference type="ARBA" id="ARBA00012438"/>
    </source>
</evidence>
<sequence>MLSAGLAIALLLFLLAIHVASSQPGLGFSVGSAASGVAVRSVDERSLLAQQITPGDLVLALRSSAGLMALEGWDAVAEPDDAVEYATYNRFFLRHEALWQIIHGEGLEVLVQPYVLKGQPPPPRWLALTPAPLRGIDALPLSFWYQMACALAVLLMGVAAWAFVNTERGPQLYAMAGLVVAVAMTASAIYTSRELTLAPDWFLLLSRLNQAGAMLFAGMGTTLFWYYPVRLGRLAFEYLMLPLVLLTLIGNWLQWWPNLDLAARYPLLVWLMVDFVFAFLQWQRTRFEPVERARLKWMLVAWFTGAVGYLGAVIAPQVMGFLPLIPQQYAWGLFVVSYLGIALGIVRYRLFDLDRWILMAWFWFAFGIVFVAIDASLVLLLDLQTSIGVLMSLALVGWVYLPLRNSMMNWLSPRDAPETLHKRLPAILQQAFEYQRPVAEQWGQALQDIYHPLSCESSSERIDTPQLRDNGLRMAVPAVASQGSYLLSYAAGGRRLFNPRDLQFSVQALTLFRYARDYHQSFQNGVISERRRVARDLHDDVGARLLSVVYRAQGDERLQRLARECLGELREVIQGLQKSEVPLLQSYSRWHAEARERCTLFGVELSMELAPDIGSYLLSPRLERNLSRVLRECLSNSFRHAGATSITVSLRMTAGRLALEYADNGRGLAAAVLDGLDGLGLAGIRQRCEELGGEVALWSPLQGGLAVHCEVPMGGGGRT</sequence>